<proteinExistence type="predicted"/>
<dbReference type="RefSeq" id="XP_006695118.1">
    <property type="nucleotide sequence ID" value="XM_006695055.1"/>
</dbReference>
<dbReference type="EMBL" id="GL988043">
    <property type="protein sequence ID" value="EGS20233.1"/>
    <property type="molecule type" value="Genomic_DNA"/>
</dbReference>
<feature type="region of interest" description="Disordered" evidence="1">
    <location>
        <begin position="397"/>
        <end position="423"/>
    </location>
</feature>
<gene>
    <name evidence="2" type="ORF">CTHT_0047490</name>
</gene>
<dbReference type="InterPro" id="IPR036691">
    <property type="entry name" value="Endo/exonu/phosph_ase_sf"/>
</dbReference>
<dbReference type="AlphaFoldDB" id="G0S9X2"/>
<organism evidence="3">
    <name type="scientific">Chaetomium thermophilum (strain DSM 1495 / CBS 144.50 / IMI 039719)</name>
    <name type="common">Thermochaetoides thermophila</name>
    <dbReference type="NCBI Taxonomy" id="759272"/>
    <lineage>
        <taxon>Eukaryota</taxon>
        <taxon>Fungi</taxon>
        <taxon>Dikarya</taxon>
        <taxon>Ascomycota</taxon>
        <taxon>Pezizomycotina</taxon>
        <taxon>Sordariomycetes</taxon>
        <taxon>Sordariomycetidae</taxon>
        <taxon>Sordariales</taxon>
        <taxon>Chaetomiaceae</taxon>
        <taxon>Thermochaetoides</taxon>
    </lineage>
</organism>
<dbReference type="OrthoDB" id="4842715at2759"/>
<feature type="compositionally biased region" description="Polar residues" evidence="1">
    <location>
        <begin position="404"/>
        <end position="423"/>
    </location>
</feature>
<dbReference type="KEGG" id="cthr:CTHT_0047490"/>
<dbReference type="SUPFAM" id="SSF56219">
    <property type="entry name" value="DNase I-like"/>
    <property type="match status" value="1"/>
</dbReference>
<protein>
    <submittedName>
        <fullName evidence="2">Uncharacterized protein</fullName>
    </submittedName>
</protein>
<evidence type="ECO:0000313" key="2">
    <source>
        <dbReference type="EMBL" id="EGS20233.1"/>
    </source>
</evidence>
<accession>G0S9X2</accession>
<dbReference type="Gene3D" id="3.60.10.10">
    <property type="entry name" value="Endonuclease/exonuclease/phosphatase"/>
    <property type="match status" value="1"/>
</dbReference>
<keyword evidence="3" id="KW-1185">Reference proteome</keyword>
<dbReference type="PANTHER" id="PTHR33481">
    <property type="entry name" value="REVERSE TRANSCRIPTASE"/>
    <property type="match status" value="1"/>
</dbReference>
<name>G0S9X2_CHATD</name>
<dbReference type="HOGENOM" id="CLU_408820_0_0_1"/>
<dbReference type="GeneID" id="18258787"/>
<dbReference type="PANTHER" id="PTHR33481:SF1">
    <property type="entry name" value="ENDONUCLEASE_EXONUCLEASE_PHOSPHATASE DOMAIN-CONTAINING PROTEIN-RELATED"/>
    <property type="match status" value="1"/>
</dbReference>
<reference evidence="2 3" key="1">
    <citation type="journal article" date="2011" name="Cell">
        <title>Insight into structure and assembly of the nuclear pore complex by utilizing the genome of a eukaryotic thermophile.</title>
        <authorList>
            <person name="Amlacher S."/>
            <person name="Sarges P."/>
            <person name="Flemming D."/>
            <person name="van Noort V."/>
            <person name="Kunze R."/>
            <person name="Devos D.P."/>
            <person name="Arumugam M."/>
            <person name="Bork P."/>
            <person name="Hurt E."/>
        </authorList>
    </citation>
    <scope>NUCLEOTIDE SEQUENCE [LARGE SCALE GENOMIC DNA]</scope>
    <source>
        <strain evidence="3">DSM 1495 / CBS 144.50 / IMI 039719</strain>
    </source>
</reference>
<dbReference type="Proteomes" id="UP000008066">
    <property type="component" value="Unassembled WGS sequence"/>
</dbReference>
<evidence type="ECO:0000313" key="3">
    <source>
        <dbReference type="Proteomes" id="UP000008066"/>
    </source>
</evidence>
<sequence>MTDLIQPEFYCPLVGCLHCFQPSAFAVPTNPAPQARPAAQVESEQEEHTEDCTVVRTSLDSADDSDLLHLYAIDDSATRAAIYVDRRPSASAPTAPEHGVATISLQACTLCSLQVDSNSFIIVGNFNAHHPDWDPRARPNLKGDMVREWITARELHIFKPEGLTHRDGGVIDLALGPARAFAEFATGPPITELEQFAWDVFDTLAKVAGRFSTRPNRHTKRTPWWSEVLATARETDPILYRKLCKEARVNFYRERVTSASTPAEWGKILRWRIGHSDDRPTVMVGNGGVISDTDGHPLEARRDPRPYKGWRPITLLSTFGKGVEMTAAALNSGLLPPDVAGAVPSRSALDLVQALVHNAETMSRQDYHGLLVPWMWTRPIPRFSRRCSARFSRTKAVHAGSAGQRPTSVKTAASRSGGHSQLSAQTLVSHKALHGPQSSSFFTPYQLSPPRNRDLRLSHHASLRGGQLCTKARELGLRIDPNKTEALYIPPGGAGAKRGRFDPANISTQVEGAFFSPGKSIKWLGVLPDPKLSPATQVAAGASATTAVVGLIKRLSNTRVLGFHPAAGPNIFNAVVTPSLMYGMVQLDTGPHRAGVNGHLVPSRLASVWSSLTKVANTALRVIFPVWRTIPTPWLWWLAGLYPEYLLDREQALPDPLPRVVPLAPSSLWSKG</sequence>
<evidence type="ECO:0000256" key="1">
    <source>
        <dbReference type="SAM" id="MobiDB-lite"/>
    </source>
</evidence>